<dbReference type="PANTHER" id="PTHR24363">
    <property type="entry name" value="SERINE/THREONINE PROTEIN KINASE"/>
    <property type="match status" value="1"/>
</dbReference>
<dbReference type="PANTHER" id="PTHR24363:SF0">
    <property type="entry name" value="SERINE_THREONINE KINASE LIKE DOMAIN CONTAINING 1"/>
    <property type="match status" value="1"/>
</dbReference>
<dbReference type="InterPro" id="IPR000719">
    <property type="entry name" value="Prot_kinase_dom"/>
</dbReference>
<evidence type="ECO:0000256" key="10">
    <source>
        <dbReference type="SAM" id="Phobius"/>
    </source>
</evidence>
<evidence type="ECO:0000256" key="6">
    <source>
        <dbReference type="ARBA" id="ARBA00022840"/>
    </source>
</evidence>
<dbReference type="Gene3D" id="1.25.40.10">
    <property type="entry name" value="Tetratricopeptide repeat domain"/>
    <property type="match status" value="2"/>
</dbReference>
<reference evidence="12 13" key="1">
    <citation type="submission" date="2017-06" db="EMBL/GenBank/DDBJ databases">
        <title>Genome sequencing of cyanobaciteial culture collection at National Institute for Environmental Studies (NIES).</title>
        <authorList>
            <person name="Hirose Y."/>
            <person name="Shimura Y."/>
            <person name="Fujisawa T."/>
            <person name="Nakamura Y."/>
            <person name="Kawachi M."/>
        </authorList>
    </citation>
    <scope>NUCLEOTIDE SEQUENCE [LARGE SCALE GENOMIC DNA]</scope>
    <source>
        <strain evidence="12 13">NIES-2135</strain>
    </source>
</reference>
<dbReference type="InterPro" id="IPR011009">
    <property type="entry name" value="Kinase-like_dom_sf"/>
</dbReference>
<dbReference type="AlphaFoldDB" id="A0A1Z4JDF9"/>
<feature type="transmembrane region" description="Helical" evidence="10">
    <location>
        <begin position="342"/>
        <end position="362"/>
    </location>
</feature>
<evidence type="ECO:0000256" key="2">
    <source>
        <dbReference type="ARBA" id="ARBA00022527"/>
    </source>
</evidence>
<protein>
    <recommendedName>
        <fullName evidence="1">non-specific serine/threonine protein kinase</fullName>
        <ecNumber evidence="1">2.7.11.1</ecNumber>
    </recommendedName>
</protein>
<feature type="transmembrane region" description="Helical" evidence="10">
    <location>
        <begin position="311"/>
        <end position="330"/>
    </location>
</feature>
<keyword evidence="10" id="KW-0812">Transmembrane</keyword>
<sequence>MDIIHSHYKILETLGQGGIGTTYKAEDLHTQQYVALKVVSLRQTSDWKTLDLFEREVKVLKQLNHPAIPRYIDSFEIDTEDDRLFCIVQALAPGKTLAQWIQKGWRPDEDTTKAIAFQLLDILVYLQTFLPPILHRDIKPQNILRDREGNIYLVDFGAVQDTYRQTVTGGSTVVGTLGYMAPEQFRGKATCATDLYALGTTLLYLLTGKDPNQLQTSDDLQLQIPPNLRISAEFSRWLKRCIEAAEEDRFNSAALALSALQGRNPKEEFVSSPSPQRPRNTKVSLIKSDRALHIHFSGQSFQSSKADKIRIRIGLVLLYLLTAFILFRIVAVSRLNMSEVGYYGLILVTFPCVTALAGICFARDLQTLIKPTVLSVNDYTLILAGMLKRFEFYQKISFILEEIEDIHLEKTRKGESVGVIRMRTQEVYQFGQYLSPTEQRWLVHELQTFIQAAKQRAKERFEQIQDSRLTTLDALFQRAIRCYQSDQLAQAETLFHAILIFDAASAEAYNNLGVIQHRLNQHSKSADFFQKALQIAPSYWAARTNFAIALQEDNFTQAIAMYGTPCPSDQTTGNERYTLILYNQWRGSLADAIAEFETPPPDEALLAIKNHCRHADLLQCKGDFTTAIDLYRHVLKLAKHNPALSAEIYAELAWTFAMMHNLKEAQACLARSRKLAPTTEHGTTRYTEALMQYLKPNRG</sequence>
<evidence type="ECO:0000256" key="7">
    <source>
        <dbReference type="ARBA" id="ARBA00047899"/>
    </source>
</evidence>
<dbReference type="EC" id="2.7.11.1" evidence="1"/>
<keyword evidence="4" id="KW-0547">Nucleotide-binding</keyword>
<keyword evidence="6" id="KW-0067">ATP-binding</keyword>
<dbReference type="GO" id="GO:0004674">
    <property type="term" value="F:protein serine/threonine kinase activity"/>
    <property type="evidence" value="ECO:0007669"/>
    <property type="project" value="UniProtKB-KW"/>
</dbReference>
<keyword evidence="5 12" id="KW-0418">Kinase</keyword>
<dbReference type="SMART" id="SM00220">
    <property type="entry name" value="S_TKc"/>
    <property type="match status" value="1"/>
</dbReference>
<dbReference type="SMART" id="SM00028">
    <property type="entry name" value="TPR"/>
    <property type="match status" value="3"/>
</dbReference>
<dbReference type="InterPro" id="IPR011990">
    <property type="entry name" value="TPR-like_helical_dom_sf"/>
</dbReference>
<evidence type="ECO:0000256" key="3">
    <source>
        <dbReference type="ARBA" id="ARBA00022679"/>
    </source>
</evidence>
<evidence type="ECO:0000256" key="8">
    <source>
        <dbReference type="ARBA" id="ARBA00048679"/>
    </source>
</evidence>
<evidence type="ECO:0000313" key="13">
    <source>
        <dbReference type="Proteomes" id="UP000217895"/>
    </source>
</evidence>
<accession>A0A1Z4JDF9</accession>
<dbReference type="Proteomes" id="UP000217895">
    <property type="component" value="Chromosome"/>
</dbReference>
<dbReference type="InterPro" id="IPR019734">
    <property type="entry name" value="TPR_rpt"/>
</dbReference>
<dbReference type="CDD" id="cd14014">
    <property type="entry name" value="STKc_PknB_like"/>
    <property type="match status" value="1"/>
</dbReference>
<organism evidence="12 13">
    <name type="scientific">Leptolyngbya boryana NIES-2135</name>
    <dbReference type="NCBI Taxonomy" id="1973484"/>
    <lineage>
        <taxon>Bacteria</taxon>
        <taxon>Bacillati</taxon>
        <taxon>Cyanobacteriota</taxon>
        <taxon>Cyanophyceae</taxon>
        <taxon>Leptolyngbyales</taxon>
        <taxon>Leptolyngbyaceae</taxon>
        <taxon>Leptolyngbya group</taxon>
        <taxon>Leptolyngbya</taxon>
    </lineage>
</organism>
<keyword evidence="2" id="KW-0723">Serine/threonine-protein kinase</keyword>
<evidence type="ECO:0000256" key="9">
    <source>
        <dbReference type="PROSITE-ProRule" id="PRU00339"/>
    </source>
</evidence>
<dbReference type="PROSITE" id="PS50293">
    <property type="entry name" value="TPR_REGION"/>
    <property type="match status" value="1"/>
</dbReference>
<dbReference type="SUPFAM" id="SSF48452">
    <property type="entry name" value="TPR-like"/>
    <property type="match status" value="1"/>
</dbReference>
<evidence type="ECO:0000313" key="12">
    <source>
        <dbReference type="EMBL" id="BAY54789.1"/>
    </source>
</evidence>
<keyword evidence="3" id="KW-0808">Transferase</keyword>
<keyword evidence="13" id="KW-1185">Reference proteome</keyword>
<dbReference type="PROSITE" id="PS50011">
    <property type="entry name" value="PROTEIN_KINASE_DOM"/>
    <property type="match status" value="1"/>
</dbReference>
<keyword evidence="10" id="KW-1133">Transmembrane helix</keyword>
<dbReference type="Pfam" id="PF00515">
    <property type="entry name" value="TPR_1"/>
    <property type="match status" value="1"/>
</dbReference>
<dbReference type="SUPFAM" id="SSF56112">
    <property type="entry name" value="Protein kinase-like (PK-like)"/>
    <property type="match status" value="1"/>
</dbReference>
<evidence type="ECO:0000259" key="11">
    <source>
        <dbReference type="PROSITE" id="PS50011"/>
    </source>
</evidence>
<dbReference type="PROSITE" id="PS50005">
    <property type="entry name" value="TPR"/>
    <property type="match status" value="1"/>
</dbReference>
<keyword evidence="10" id="KW-0472">Membrane</keyword>
<comment type="catalytic activity">
    <reaction evidence="7">
        <text>L-threonyl-[protein] + ATP = O-phospho-L-threonyl-[protein] + ADP + H(+)</text>
        <dbReference type="Rhea" id="RHEA:46608"/>
        <dbReference type="Rhea" id="RHEA-COMP:11060"/>
        <dbReference type="Rhea" id="RHEA-COMP:11605"/>
        <dbReference type="ChEBI" id="CHEBI:15378"/>
        <dbReference type="ChEBI" id="CHEBI:30013"/>
        <dbReference type="ChEBI" id="CHEBI:30616"/>
        <dbReference type="ChEBI" id="CHEBI:61977"/>
        <dbReference type="ChEBI" id="CHEBI:456216"/>
        <dbReference type="EC" id="2.7.11.1"/>
    </reaction>
</comment>
<comment type="catalytic activity">
    <reaction evidence="8">
        <text>L-seryl-[protein] + ATP = O-phospho-L-seryl-[protein] + ADP + H(+)</text>
        <dbReference type="Rhea" id="RHEA:17989"/>
        <dbReference type="Rhea" id="RHEA-COMP:9863"/>
        <dbReference type="Rhea" id="RHEA-COMP:11604"/>
        <dbReference type="ChEBI" id="CHEBI:15378"/>
        <dbReference type="ChEBI" id="CHEBI:29999"/>
        <dbReference type="ChEBI" id="CHEBI:30616"/>
        <dbReference type="ChEBI" id="CHEBI:83421"/>
        <dbReference type="ChEBI" id="CHEBI:456216"/>
        <dbReference type="EC" id="2.7.11.1"/>
    </reaction>
</comment>
<dbReference type="EMBL" id="AP018203">
    <property type="protein sequence ID" value="BAY54789.1"/>
    <property type="molecule type" value="Genomic_DNA"/>
</dbReference>
<keyword evidence="9" id="KW-0802">TPR repeat</keyword>
<evidence type="ECO:0000256" key="4">
    <source>
        <dbReference type="ARBA" id="ARBA00022741"/>
    </source>
</evidence>
<dbReference type="GO" id="GO:0005524">
    <property type="term" value="F:ATP binding"/>
    <property type="evidence" value="ECO:0007669"/>
    <property type="project" value="UniProtKB-KW"/>
</dbReference>
<evidence type="ECO:0000256" key="1">
    <source>
        <dbReference type="ARBA" id="ARBA00012513"/>
    </source>
</evidence>
<feature type="domain" description="Protein kinase" evidence="11">
    <location>
        <begin position="8"/>
        <end position="270"/>
    </location>
</feature>
<feature type="repeat" description="TPR" evidence="9">
    <location>
        <begin position="506"/>
        <end position="539"/>
    </location>
</feature>
<dbReference type="Gene3D" id="1.10.510.10">
    <property type="entry name" value="Transferase(Phosphotransferase) domain 1"/>
    <property type="match status" value="1"/>
</dbReference>
<dbReference type="Pfam" id="PF00069">
    <property type="entry name" value="Pkinase"/>
    <property type="match status" value="1"/>
</dbReference>
<name>A0A1Z4JDF9_LEPBY</name>
<proteinExistence type="predicted"/>
<evidence type="ECO:0000256" key="5">
    <source>
        <dbReference type="ARBA" id="ARBA00022777"/>
    </source>
</evidence>
<gene>
    <name evidence="12" type="ORF">NIES2135_16070</name>
</gene>